<dbReference type="Pfam" id="PF21694">
    <property type="entry name" value="DNA_pol3_delta_C"/>
    <property type="match status" value="1"/>
</dbReference>
<name>A0ABS1SHJ5_9MICO</name>
<evidence type="ECO:0000256" key="7">
    <source>
        <dbReference type="ARBA" id="ARBA00049244"/>
    </source>
</evidence>
<comment type="caution">
    <text evidence="9">The sequence shown here is derived from an EMBL/GenBank/DDBJ whole genome shotgun (WGS) entry which is preliminary data.</text>
</comment>
<dbReference type="PANTHER" id="PTHR34388">
    <property type="entry name" value="DNA POLYMERASE III SUBUNIT DELTA"/>
    <property type="match status" value="1"/>
</dbReference>
<dbReference type="InterPro" id="IPR008921">
    <property type="entry name" value="DNA_pol3_clamp-load_cplx_C"/>
</dbReference>
<keyword evidence="2 9" id="KW-0808">Transferase</keyword>
<evidence type="ECO:0000259" key="8">
    <source>
        <dbReference type="Pfam" id="PF21694"/>
    </source>
</evidence>
<evidence type="ECO:0000256" key="1">
    <source>
        <dbReference type="ARBA" id="ARBA00012417"/>
    </source>
</evidence>
<comment type="catalytic activity">
    <reaction evidence="7">
        <text>DNA(n) + a 2'-deoxyribonucleoside 5'-triphosphate = DNA(n+1) + diphosphate</text>
        <dbReference type="Rhea" id="RHEA:22508"/>
        <dbReference type="Rhea" id="RHEA-COMP:17339"/>
        <dbReference type="Rhea" id="RHEA-COMP:17340"/>
        <dbReference type="ChEBI" id="CHEBI:33019"/>
        <dbReference type="ChEBI" id="CHEBI:61560"/>
        <dbReference type="ChEBI" id="CHEBI:173112"/>
        <dbReference type="EC" id="2.7.7.7"/>
    </reaction>
</comment>
<keyword evidence="4" id="KW-0235">DNA replication</keyword>
<evidence type="ECO:0000256" key="4">
    <source>
        <dbReference type="ARBA" id="ARBA00022705"/>
    </source>
</evidence>
<dbReference type="InterPro" id="IPR048466">
    <property type="entry name" value="DNA_pol3_delta-like_C"/>
</dbReference>
<dbReference type="EC" id="2.7.7.7" evidence="1"/>
<dbReference type="InterPro" id="IPR005790">
    <property type="entry name" value="DNA_polIII_delta"/>
</dbReference>
<dbReference type="RefSeq" id="WP_202344760.1">
    <property type="nucleotide sequence ID" value="NZ_BAAAPI010000006.1"/>
</dbReference>
<dbReference type="PANTHER" id="PTHR34388:SF1">
    <property type="entry name" value="DNA POLYMERASE III SUBUNIT DELTA"/>
    <property type="match status" value="1"/>
</dbReference>
<dbReference type="Proteomes" id="UP001645859">
    <property type="component" value="Unassembled WGS sequence"/>
</dbReference>
<dbReference type="InterPro" id="IPR027417">
    <property type="entry name" value="P-loop_NTPase"/>
</dbReference>
<dbReference type="GO" id="GO:0003887">
    <property type="term" value="F:DNA-directed DNA polymerase activity"/>
    <property type="evidence" value="ECO:0007669"/>
    <property type="project" value="UniProtKB-EC"/>
</dbReference>
<comment type="similarity">
    <text evidence="6">Belongs to the DNA polymerase HolA subunit family.</text>
</comment>
<feature type="domain" description="DNA polymerase III delta subunit-like C-terminal" evidence="8">
    <location>
        <begin position="227"/>
        <end position="342"/>
    </location>
</feature>
<accession>A0ABS1SHJ5</accession>
<protein>
    <recommendedName>
        <fullName evidence="1">DNA-directed DNA polymerase</fullName>
        <ecNumber evidence="1">2.7.7.7</ecNumber>
    </recommendedName>
</protein>
<keyword evidence="5" id="KW-0239">DNA-directed DNA polymerase</keyword>
<evidence type="ECO:0000256" key="3">
    <source>
        <dbReference type="ARBA" id="ARBA00022695"/>
    </source>
</evidence>
<evidence type="ECO:0000256" key="2">
    <source>
        <dbReference type="ARBA" id="ARBA00022679"/>
    </source>
</evidence>
<dbReference type="NCBIfam" id="TIGR01128">
    <property type="entry name" value="holA"/>
    <property type="match status" value="1"/>
</dbReference>
<reference evidence="9 10" key="1">
    <citation type="submission" date="2018-09" db="EMBL/GenBank/DDBJ databases">
        <title>Comparative genomics of Leucobacter spp.</title>
        <authorList>
            <person name="Reis A.C."/>
            <person name="Kolvenbach B.A."/>
            <person name="Corvini P.F.X."/>
            <person name="Nunes O.C."/>
        </authorList>
    </citation>
    <scope>NUCLEOTIDE SEQUENCE [LARGE SCALE GENOMIC DNA]</scope>
    <source>
        <strain evidence="9 10">TAN 31504</strain>
    </source>
</reference>
<dbReference type="EMBL" id="QYAC01000004">
    <property type="protein sequence ID" value="MBL3679502.1"/>
    <property type="molecule type" value="Genomic_DNA"/>
</dbReference>
<keyword evidence="3 9" id="KW-0548">Nucleotidyltransferase</keyword>
<keyword evidence="10" id="KW-1185">Reference proteome</keyword>
<organism evidence="9 10">
    <name type="scientific">Leucobacter chromiireducens subsp. solipictus</name>
    <dbReference type="NCBI Taxonomy" id="398235"/>
    <lineage>
        <taxon>Bacteria</taxon>
        <taxon>Bacillati</taxon>
        <taxon>Actinomycetota</taxon>
        <taxon>Actinomycetes</taxon>
        <taxon>Micrococcales</taxon>
        <taxon>Microbacteriaceae</taxon>
        <taxon>Leucobacter</taxon>
    </lineage>
</organism>
<evidence type="ECO:0000313" key="9">
    <source>
        <dbReference type="EMBL" id="MBL3679502.1"/>
    </source>
</evidence>
<sequence length="352" mass="37383">MAAARGTQSKSAPAKAGAKSAAAKITQLDWSEARPAPVVLVSGPETFLADRATQAIRTALHEAHPELEVHDVDAASYAAGELFTLASPSLFAEPRLLRVEGVEKSSDAFIEDAKRYVADPAEDTVLVLRHAGGQRGKALLDLLRRGTPGAVEIPCAEVKKDADRLAFAQAEFRRLGAQISPAALRMLVAAYAGGIGELAGACAQLVSDVGARIDEGAVTRATEGRVETNAFRVADAATAGRGAEALVLLRQALSTGTDPIPMLAALNMKVRAMARVFGATGSGGQLAKELGMAPWQVDRAQREVRGWREEDLARCIDQAAETEWLLKGGTRDPEYALERFVLLVARRGRERA</sequence>
<gene>
    <name evidence="9" type="primary">holA</name>
    <name evidence="9" type="ORF">D3230_09410</name>
</gene>
<dbReference type="SUPFAM" id="SSF52540">
    <property type="entry name" value="P-loop containing nucleoside triphosphate hydrolases"/>
    <property type="match status" value="1"/>
</dbReference>
<proteinExistence type="inferred from homology"/>
<evidence type="ECO:0000256" key="6">
    <source>
        <dbReference type="ARBA" id="ARBA00034754"/>
    </source>
</evidence>
<dbReference type="Gene3D" id="3.40.50.300">
    <property type="entry name" value="P-loop containing nucleotide triphosphate hydrolases"/>
    <property type="match status" value="1"/>
</dbReference>
<evidence type="ECO:0000313" key="10">
    <source>
        <dbReference type="Proteomes" id="UP001645859"/>
    </source>
</evidence>
<dbReference type="SUPFAM" id="SSF48019">
    <property type="entry name" value="post-AAA+ oligomerization domain-like"/>
    <property type="match status" value="1"/>
</dbReference>
<evidence type="ECO:0000256" key="5">
    <source>
        <dbReference type="ARBA" id="ARBA00022932"/>
    </source>
</evidence>
<dbReference type="Gene3D" id="1.20.272.10">
    <property type="match status" value="1"/>
</dbReference>